<dbReference type="Gene3D" id="1.10.1040.10">
    <property type="entry name" value="N-(1-d-carboxylethyl)-l-norvaline Dehydrogenase, domain 2"/>
    <property type="match status" value="1"/>
</dbReference>
<dbReference type="GO" id="GO:0008691">
    <property type="term" value="F:3-hydroxybutyryl-CoA dehydrogenase activity"/>
    <property type="evidence" value="ECO:0007669"/>
    <property type="project" value="InterPro"/>
</dbReference>
<dbReference type="Pfam" id="PF00725">
    <property type="entry name" value="3HCDH"/>
    <property type="match status" value="2"/>
</dbReference>
<dbReference type="InterPro" id="IPR013328">
    <property type="entry name" value="6PGD_dom2"/>
</dbReference>
<dbReference type="Gene3D" id="3.40.50.720">
    <property type="entry name" value="NAD(P)-binding Rossmann-like Domain"/>
    <property type="match status" value="1"/>
</dbReference>
<dbReference type="InterPro" id="IPR041040">
    <property type="entry name" value="3HCDH_RFF"/>
</dbReference>
<dbReference type="GO" id="GO:0006631">
    <property type="term" value="P:fatty acid metabolic process"/>
    <property type="evidence" value="ECO:0007669"/>
    <property type="project" value="InterPro"/>
</dbReference>
<comment type="caution">
    <text evidence="5">The sequence shown here is derived from an EMBL/GenBank/DDBJ whole genome shotgun (WGS) entry which is preliminary data.</text>
</comment>
<dbReference type="PANTHER" id="PTHR48075:SF5">
    <property type="entry name" value="3-HYDROXYBUTYRYL-COA DEHYDROGENASE"/>
    <property type="match status" value="1"/>
</dbReference>
<name>A0A6L6PU98_9BURK</name>
<keyword evidence="6" id="KW-1185">Reference proteome</keyword>
<dbReference type="Pfam" id="PF18321">
    <property type="entry name" value="3HCDH_RFF"/>
    <property type="match status" value="1"/>
</dbReference>
<dbReference type="Proteomes" id="UP000484015">
    <property type="component" value="Unassembled WGS sequence"/>
</dbReference>
<evidence type="ECO:0000259" key="3">
    <source>
        <dbReference type="Pfam" id="PF02737"/>
    </source>
</evidence>
<feature type="domain" description="3-hydroxybutyryl-CoA dehydrogenase reduced Rossmann-fold" evidence="4">
    <location>
        <begin position="366"/>
        <end position="435"/>
    </location>
</feature>
<feature type="domain" description="3-hydroxyacyl-CoA dehydrogenase C-terminal" evidence="2">
    <location>
        <begin position="190"/>
        <end position="287"/>
    </location>
</feature>
<dbReference type="GO" id="GO:0070403">
    <property type="term" value="F:NAD+ binding"/>
    <property type="evidence" value="ECO:0007669"/>
    <property type="project" value="InterPro"/>
</dbReference>
<evidence type="ECO:0000259" key="2">
    <source>
        <dbReference type="Pfam" id="PF00725"/>
    </source>
</evidence>
<evidence type="ECO:0000256" key="1">
    <source>
        <dbReference type="ARBA" id="ARBA00023002"/>
    </source>
</evidence>
<dbReference type="Pfam" id="PF02737">
    <property type="entry name" value="3HCDH_N"/>
    <property type="match status" value="1"/>
</dbReference>
<dbReference type="AlphaFoldDB" id="A0A6L6PU98"/>
<dbReference type="RefSeq" id="WP_155437394.1">
    <property type="nucleotide sequence ID" value="NZ_WNLA01000001.1"/>
</dbReference>
<dbReference type="SUPFAM" id="SSF48179">
    <property type="entry name" value="6-phosphogluconate dehydrogenase C-terminal domain-like"/>
    <property type="match status" value="2"/>
</dbReference>
<dbReference type="EMBL" id="WNLA01000001">
    <property type="protein sequence ID" value="MTW01035.1"/>
    <property type="molecule type" value="Genomic_DNA"/>
</dbReference>
<reference evidence="5 6" key="1">
    <citation type="submission" date="2019-11" db="EMBL/GenBank/DDBJ databases">
        <title>Type strains purchased from KCTC, JCM and DSMZ.</title>
        <authorList>
            <person name="Lu H."/>
        </authorList>
    </citation>
    <scope>NUCLEOTIDE SEQUENCE [LARGE SCALE GENOMIC DNA]</scope>
    <source>
        <strain evidence="5 6">KCTC 42409</strain>
    </source>
</reference>
<feature type="domain" description="3-hydroxyacyl-CoA dehydrogenase NAD binding" evidence="3">
    <location>
        <begin position="10"/>
        <end position="187"/>
    </location>
</feature>
<dbReference type="InterPro" id="IPR008927">
    <property type="entry name" value="6-PGluconate_DH-like_C_sf"/>
</dbReference>
<sequence>MAAIQNGSVVAVIGSGAMGSGIAQVAASAGHIVKLYDTRPEAVAKAIADIGAVYRKLADKQKMSAADADAATARLKSASSLGDVADAALVVEAIVENLDVKRSLFADLEGVVSDDCILATNTSSISVTAIAARLRRPQRLVGMHFFNPVPLMALVEVISGLATDSTVAQTVYDTAAGWGKNPVHAKSTPGFIVNRVARPYYAEGLRLLNEQAADPATIDAVLREAGGFRMGPFELMDLIGHDVNYSVTQSVFNAYYNDPRFTPSVIQQELVNAGFLGRKSGRGFYAYGEGAVAQQPAAEAPQPNPEYANVSMGLDASGALVSTPMMDALMERFRAHGVEVGLKKHLEGHGHGTESAPAIHCNGAAIYLTDGRTATQRARDNKHPDTVLFDLALDYGKAPRIALACSDQCKPAVWHSVVGLFQAAGFTVTKLDDVPGMAVMRTVAMLANEAADAVNQGVCSAQGADTAMQKGVNYPKGPLAWADSIGIGHVVTVLHNLAASYGEDRYRVSPLLRRKLAAGGKFHA</sequence>
<dbReference type="PANTHER" id="PTHR48075">
    <property type="entry name" value="3-HYDROXYACYL-COA DEHYDROGENASE FAMILY PROTEIN"/>
    <property type="match status" value="1"/>
</dbReference>
<keyword evidence="1" id="KW-0560">Oxidoreductase</keyword>
<evidence type="ECO:0000259" key="4">
    <source>
        <dbReference type="Pfam" id="PF18321"/>
    </source>
</evidence>
<organism evidence="5 6">
    <name type="scientific">Pseudoduganella ginsengisoli</name>
    <dbReference type="NCBI Taxonomy" id="1462440"/>
    <lineage>
        <taxon>Bacteria</taxon>
        <taxon>Pseudomonadati</taxon>
        <taxon>Pseudomonadota</taxon>
        <taxon>Betaproteobacteria</taxon>
        <taxon>Burkholderiales</taxon>
        <taxon>Oxalobacteraceae</taxon>
        <taxon>Telluria group</taxon>
        <taxon>Pseudoduganella</taxon>
    </lineage>
</organism>
<dbReference type="InterPro" id="IPR036291">
    <property type="entry name" value="NAD(P)-bd_dom_sf"/>
</dbReference>
<dbReference type="OrthoDB" id="5287258at2"/>
<dbReference type="GO" id="GO:0010124">
    <property type="term" value="P:phenylacetate catabolic process"/>
    <property type="evidence" value="ECO:0007669"/>
    <property type="project" value="InterPro"/>
</dbReference>
<dbReference type="FunFam" id="3.40.50.720:FF:000009">
    <property type="entry name" value="Fatty oxidation complex, alpha subunit"/>
    <property type="match status" value="1"/>
</dbReference>
<accession>A0A6L6PU98</accession>
<dbReference type="Gene3D" id="1.10.1040.50">
    <property type="match status" value="1"/>
</dbReference>
<feature type="domain" description="3-hydroxyacyl-CoA dehydrogenase C-terminal" evidence="2">
    <location>
        <begin position="436"/>
        <end position="519"/>
    </location>
</feature>
<protein>
    <submittedName>
        <fullName evidence="5">3-hydroxyacyl-CoA dehydrogenase PaaC</fullName>
    </submittedName>
</protein>
<dbReference type="InterPro" id="IPR006176">
    <property type="entry name" value="3-OHacyl-CoA_DH_NAD-bd"/>
</dbReference>
<dbReference type="InterPro" id="IPR006108">
    <property type="entry name" value="3HC_DH_C"/>
</dbReference>
<gene>
    <name evidence="5" type="primary">paaC</name>
    <name evidence="5" type="ORF">GM668_02930</name>
</gene>
<proteinExistence type="predicted"/>
<evidence type="ECO:0000313" key="5">
    <source>
        <dbReference type="EMBL" id="MTW01035.1"/>
    </source>
</evidence>
<dbReference type="InterPro" id="IPR011967">
    <property type="entry name" value="3-OHacyl-CoA_DH_PaaH"/>
</dbReference>
<evidence type="ECO:0000313" key="6">
    <source>
        <dbReference type="Proteomes" id="UP000484015"/>
    </source>
</evidence>
<dbReference type="SUPFAM" id="SSF51735">
    <property type="entry name" value="NAD(P)-binding Rossmann-fold domains"/>
    <property type="match status" value="1"/>
</dbReference>
<dbReference type="NCBIfam" id="TIGR02279">
    <property type="entry name" value="PaaC-3OHAcCoADH"/>
    <property type="match status" value="1"/>
</dbReference>
<dbReference type="NCBIfam" id="NF006124">
    <property type="entry name" value="PRK08268.1"/>
    <property type="match status" value="1"/>
</dbReference>